<reference evidence="2" key="1">
    <citation type="submission" date="2020-01" db="EMBL/GenBank/DDBJ databases">
        <authorList>
            <consortium name="DOE Joint Genome Institute"/>
            <person name="Haridas S."/>
            <person name="Albert R."/>
            <person name="Binder M."/>
            <person name="Bloem J."/>
            <person name="Labutti K."/>
            <person name="Salamov A."/>
            <person name="Andreopoulos B."/>
            <person name="Baker S.E."/>
            <person name="Barry K."/>
            <person name="Bills G."/>
            <person name="Bluhm B.H."/>
            <person name="Cannon C."/>
            <person name="Castanera R."/>
            <person name="Culley D.E."/>
            <person name="Daum C."/>
            <person name="Ezra D."/>
            <person name="Gonzalez J.B."/>
            <person name="Henrissat B."/>
            <person name="Kuo A."/>
            <person name="Liang C."/>
            <person name="Lipzen A."/>
            <person name="Lutzoni F."/>
            <person name="Magnuson J."/>
            <person name="Mondo S."/>
            <person name="Nolan M."/>
            <person name="Ohm R."/>
            <person name="Pangilinan J."/>
            <person name="Park H.-J."/>
            <person name="Ramirez L."/>
            <person name="Alfaro M."/>
            <person name="Sun H."/>
            <person name="Tritt A."/>
            <person name="Yoshinaga Y."/>
            <person name="Zwiers L.-H."/>
            <person name="Turgeon B.G."/>
            <person name="Goodwin S.B."/>
            <person name="Spatafora J.W."/>
            <person name="Crous P.W."/>
            <person name="Grigoriev I.V."/>
        </authorList>
    </citation>
    <scope>NUCLEOTIDE SEQUENCE</scope>
    <source>
        <strain evidence="2">CBS 342.82</strain>
    </source>
</reference>
<gene>
    <name evidence="2" type="ORF">K489DRAFT_269362</name>
</gene>
<proteinExistence type="predicted"/>
<accession>A0A6J3M2Q9</accession>
<evidence type="ECO:0000313" key="1">
    <source>
        <dbReference type="Proteomes" id="UP000504637"/>
    </source>
</evidence>
<sequence length="167" mass="18970">MRRKVVSIEPIREARPSRTLEHDDISKALTGTTREFDVCTWVPRCACKHVWCLQIIEYRPARETRRAEILIRRSYPPTGDSPSLRRSRVALTKSWDDVHGMSQCLSFIPKQIGGKRTSRVNQESKDPEPMTRSCSPSILAAFGGRIGQSPSYLVISMLIGQDRAIRC</sequence>
<dbReference type="Proteomes" id="UP000504637">
    <property type="component" value="Unplaced"/>
</dbReference>
<keyword evidence="1" id="KW-1185">Reference proteome</keyword>
<dbReference type="RefSeq" id="XP_033458253.1">
    <property type="nucleotide sequence ID" value="XM_033600102.1"/>
</dbReference>
<organism evidence="2">
    <name type="scientific">Dissoconium aciculare CBS 342.82</name>
    <dbReference type="NCBI Taxonomy" id="1314786"/>
    <lineage>
        <taxon>Eukaryota</taxon>
        <taxon>Fungi</taxon>
        <taxon>Dikarya</taxon>
        <taxon>Ascomycota</taxon>
        <taxon>Pezizomycotina</taxon>
        <taxon>Dothideomycetes</taxon>
        <taxon>Dothideomycetidae</taxon>
        <taxon>Mycosphaerellales</taxon>
        <taxon>Dissoconiaceae</taxon>
        <taxon>Dissoconium</taxon>
    </lineage>
</organism>
<dbReference type="AlphaFoldDB" id="A0A6J3M2Q9"/>
<evidence type="ECO:0000313" key="2">
    <source>
        <dbReference type="RefSeq" id="XP_033458253.1"/>
    </source>
</evidence>
<protein>
    <submittedName>
        <fullName evidence="2">Uncharacterized protein</fullName>
    </submittedName>
</protein>
<reference evidence="2" key="3">
    <citation type="submission" date="2025-08" db="UniProtKB">
        <authorList>
            <consortium name="RefSeq"/>
        </authorList>
    </citation>
    <scope>IDENTIFICATION</scope>
    <source>
        <strain evidence="2">CBS 342.82</strain>
    </source>
</reference>
<dbReference type="GeneID" id="54357902"/>
<name>A0A6J3M2Q9_9PEZI</name>
<reference evidence="2" key="2">
    <citation type="submission" date="2020-04" db="EMBL/GenBank/DDBJ databases">
        <authorList>
            <consortium name="NCBI Genome Project"/>
        </authorList>
    </citation>
    <scope>NUCLEOTIDE SEQUENCE</scope>
    <source>
        <strain evidence="2">CBS 342.82</strain>
    </source>
</reference>